<feature type="active site" description="Nucleophile" evidence="3">
    <location>
        <position position="8"/>
    </location>
</feature>
<accession>A0A9D9DN32</accession>
<evidence type="ECO:0000313" key="6">
    <source>
        <dbReference type="Proteomes" id="UP000823635"/>
    </source>
</evidence>
<dbReference type="SMART" id="SM00226">
    <property type="entry name" value="LMWPc"/>
    <property type="match status" value="1"/>
</dbReference>
<feature type="active site" description="Proton donor" evidence="3">
    <location>
        <position position="129"/>
    </location>
</feature>
<evidence type="ECO:0000313" key="5">
    <source>
        <dbReference type="EMBL" id="MBO8429421.1"/>
    </source>
</evidence>
<dbReference type="AlphaFoldDB" id="A0A9D9DN32"/>
<evidence type="ECO:0000256" key="2">
    <source>
        <dbReference type="ARBA" id="ARBA00022801"/>
    </source>
</evidence>
<comment type="caution">
    <text evidence="5">The sequence shown here is derived from an EMBL/GenBank/DDBJ whole genome shotgun (WGS) entry which is preliminary data.</text>
</comment>
<sequence>MKRILFVCMGNICRSAAAEAVMKKFLENRGEPASFHVDSAGIIGYHTGERADPRMRSAAARRGYNVDSVARQVCREDFEISDIIIAMDNSNVAALGAMADAGQKAKIHKLTDFLPEEKRIRYKTDEVPDPYYGGPKGFELVLDMLEDAMPGVLEFLDN</sequence>
<proteinExistence type="inferred from homology"/>
<organism evidence="5 6">
    <name type="scientific">Candidatus Egerieousia excrementavium</name>
    <dbReference type="NCBI Taxonomy" id="2840778"/>
    <lineage>
        <taxon>Bacteria</taxon>
        <taxon>Pseudomonadati</taxon>
        <taxon>Bacteroidota</taxon>
        <taxon>Bacteroidia</taxon>
        <taxon>Bacteroidales</taxon>
        <taxon>Candidatus Egerieousia</taxon>
    </lineage>
</organism>
<dbReference type="InterPro" id="IPR023485">
    <property type="entry name" value="Ptyr_pPase"/>
</dbReference>
<dbReference type="Proteomes" id="UP000823635">
    <property type="component" value="Unassembled WGS sequence"/>
</dbReference>
<dbReference type="InterPro" id="IPR017867">
    <property type="entry name" value="Tyr_phospatase_low_mol_wt"/>
</dbReference>
<dbReference type="InterPro" id="IPR036196">
    <property type="entry name" value="Ptyr_pPase_sf"/>
</dbReference>
<feature type="active site" evidence="3">
    <location>
        <position position="14"/>
    </location>
</feature>
<dbReference type="EMBL" id="JADINB010000129">
    <property type="protein sequence ID" value="MBO8429421.1"/>
    <property type="molecule type" value="Genomic_DNA"/>
</dbReference>
<dbReference type="PRINTS" id="PR00719">
    <property type="entry name" value="LMWPTPASE"/>
</dbReference>
<protein>
    <submittedName>
        <fullName evidence="5">Low molecular weight phosphotyrosine protein phosphatase</fullName>
    </submittedName>
</protein>
<evidence type="ECO:0000256" key="3">
    <source>
        <dbReference type="PIRSR" id="PIRSR617867-1"/>
    </source>
</evidence>
<evidence type="ECO:0000256" key="1">
    <source>
        <dbReference type="ARBA" id="ARBA00011063"/>
    </source>
</evidence>
<dbReference type="Gene3D" id="3.40.50.2300">
    <property type="match status" value="1"/>
</dbReference>
<comment type="similarity">
    <text evidence="1">Belongs to the low molecular weight phosphotyrosine protein phosphatase family.</text>
</comment>
<reference evidence="5" key="2">
    <citation type="journal article" date="2021" name="PeerJ">
        <title>Extensive microbial diversity within the chicken gut microbiome revealed by metagenomics and culture.</title>
        <authorList>
            <person name="Gilroy R."/>
            <person name="Ravi A."/>
            <person name="Getino M."/>
            <person name="Pursley I."/>
            <person name="Horton D.L."/>
            <person name="Alikhan N.F."/>
            <person name="Baker D."/>
            <person name="Gharbi K."/>
            <person name="Hall N."/>
            <person name="Watson M."/>
            <person name="Adriaenssens E.M."/>
            <person name="Foster-Nyarko E."/>
            <person name="Jarju S."/>
            <person name="Secka A."/>
            <person name="Antonio M."/>
            <person name="Oren A."/>
            <person name="Chaudhuri R.R."/>
            <person name="La Ragione R."/>
            <person name="Hildebrand F."/>
            <person name="Pallen M.J."/>
        </authorList>
    </citation>
    <scope>NUCLEOTIDE SEQUENCE</scope>
    <source>
        <strain evidence="5">15467</strain>
    </source>
</reference>
<dbReference type="PANTHER" id="PTHR47439">
    <property type="entry name" value="LOW MOLECULAR WEIGHT PHOSPHOTYROSINE PROTEIN PHOSPHATASE-RELATED"/>
    <property type="match status" value="1"/>
</dbReference>
<dbReference type="SUPFAM" id="SSF52788">
    <property type="entry name" value="Phosphotyrosine protein phosphatases I"/>
    <property type="match status" value="1"/>
</dbReference>
<dbReference type="Pfam" id="PF01451">
    <property type="entry name" value="LMWPc"/>
    <property type="match status" value="1"/>
</dbReference>
<dbReference type="CDD" id="cd16343">
    <property type="entry name" value="LMWPTP"/>
    <property type="match status" value="1"/>
</dbReference>
<feature type="domain" description="Phosphotyrosine protein phosphatase I" evidence="4">
    <location>
        <begin position="2"/>
        <end position="155"/>
    </location>
</feature>
<evidence type="ECO:0000259" key="4">
    <source>
        <dbReference type="SMART" id="SM00226"/>
    </source>
</evidence>
<keyword evidence="2" id="KW-0378">Hydrolase</keyword>
<gene>
    <name evidence="5" type="ORF">IAC68_05785</name>
</gene>
<dbReference type="GO" id="GO:0004725">
    <property type="term" value="F:protein tyrosine phosphatase activity"/>
    <property type="evidence" value="ECO:0007669"/>
    <property type="project" value="InterPro"/>
</dbReference>
<dbReference type="PANTHER" id="PTHR47439:SF1">
    <property type="entry name" value="ACID PHOSPHATASE"/>
    <property type="match status" value="1"/>
</dbReference>
<dbReference type="InterPro" id="IPR052995">
    <property type="entry name" value="LMW-PTP"/>
</dbReference>
<reference evidence="5" key="1">
    <citation type="submission" date="2020-10" db="EMBL/GenBank/DDBJ databases">
        <authorList>
            <person name="Gilroy R."/>
        </authorList>
    </citation>
    <scope>NUCLEOTIDE SEQUENCE</scope>
    <source>
        <strain evidence="5">15467</strain>
    </source>
</reference>
<name>A0A9D9DN32_9BACT</name>